<evidence type="ECO:0000259" key="16">
    <source>
        <dbReference type="PROSITE" id="PS50041"/>
    </source>
</evidence>
<protein>
    <submittedName>
        <fullName evidence="17">Surfactant protein D</fullName>
    </submittedName>
</protein>
<evidence type="ECO:0000256" key="2">
    <source>
        <dbReference type="ARBA" id="ARBA00007899"/>
    </source>
</evidence>
<evidence type="ECO:0000256" key="9">
    <source>
        <dbReference type="ARBA" id="ARBA00022837"/>
    </source>
</evidence>
<keyword evidence="5" id="KW-0399">Innate immunity</keyword>
<dbReference type="Gene3D" id="3.10.100.10">
    <property type="entry name" value="Mannose-Binding Protein A, subunit A"/>
    <property type="match status" value="1"/>
</dbReference>
<dbReference type="GeneID" id="115272631"/>
<proteinExistence type="inferred from homology"/>
<keyword evidence="7" id="KW-0430">Lectin</keyword>
<dbReference type="InterPro" id="IPR033990">
    <property type="entry name" value="Collectin_CTLD"/>
</dbReference>
<feature type="compositionally biased region" description="Low complexity" evidence="14">
    <location>
        <begin position="171"/>
        <end position="189"/>
    </location>
</feature>
<feature type="region of interest" description="Disordered" evidence="14">
    <location>
        <begin position="42"/>
        <end position="222"/>
    </location>
</feature>
<organism evidence="17 18">
    <name type="scientific">Suricata suricatta</name>
    <name type="common">Meerkat</name>
    <dbReference type="NCBI Taxonomy" id="37032"/>
    <lineage>
        <taxon>Eukaryota</taxon>
        <taxon>Metazoa</taxon>
        <taxon>Chordata</taxon>
        <taxon>Craniata</taxon>
        <taxon>Vertebrata</taxon>
        <taxon>Euteleostomi</taxon>
        <taxon>Mammalia</taxon>
        <taxon>Eutheria</taxon>
        <taxon>Laurasiatheria</taxon>
        <taxon>Carnivora</taxon>
        <taxon>Feliformia</taxon>
        <taxon>Herpestidae</taxon>
        <taxon>Suricata</taxon>
    </lineage>
</organism>
<gene>
    <name evidence="17" type="primary">SFTPD</name>
</gene>
<dbReference type="OMA" id="YQKVATF"/>
<dbReference type="Pfam" id="PF09006">
    <property type="entry name" value="Surfac_D-trimer"/>
    <property type="match status" value="1"/>
</dbReference>
<comment type="similarity">
    <text evidence="2">Belongs to the SFTPD family.</text>
</comment>
<dbReference type="Pfam" id="PF00059">
    <property type="entry name" value="Lectin_C"/>
    <property type="match status" value="1"/>
</dbReference>
<evidence type="ECO:0000256" key="12">
    <source>
        <dbReference type="ARBA" id="ARBA00023157"/>
    </source>
</evidence>
<keyword evidence="12" id="KW-1015">Disulfide bond</keyword>
<dbReference type="PANTHER" id="PTHR24024">
    <property type="entry name" value="PULMONARY SURFACTANT-ASSOCIATED PROTEIN A"/>
    <property type="match status" value="1"/>
</dbReference>
<dbReference type="PANTHER" id="PTHR24024:SF15">
    <property type="entry name" value="PULMONARY SURFACTANT-ASSOCIATED PROTEIN D"/>
    <property type="match status" value="1"/>
</dbReference>
<keyword evidence="9" id="KW-0106">Calcium</keyword>
<dbReference type="InterPro" id="IPR001304">
    <property type="entry name" value="C-type_lectin-like"/>
</dbReference>
<dbReference type="Ensembl" id="ENSSSUT00005035591.1">
    <property type="protein sequence ID" value="ENSSSUP00005031193.1"/>
    <property type="gene ID" value="ENSSSUG00005020138.1"/>
</dbReference>
<keyword evidence="6 15" id="KW-0732">Signal</keyword>
<feature type="compositionally biased region" description="Basic and acidic residues" evidence="14">
    <location>
        <begin position="204"/>
        <end position="216"/>
    </location>
</feature>
<keyword evidence="11" id="KW-0176">Collagen</keyword>
<dbReference type="InterPro" id="IPR018378">
    <property type="entry name" value="C-type_lectin_CS"/>
</dbReference>
<evidence type="ECO:0000256" key="1">
    <source>
        <dbReference type="ARBA" id="ARBA00004613"/>
    </source>
</evidence>
<evidence type="ECO:0000256" key="7">
    <source>
        <dbReference type="ARBA" id="ARBA00022734"/>
    </source>
</evidence>
<comment type="subcellular location">
    <subcellularLocation>
        <location evidence="1">Secreted</location>
    </subcellularLocation>
</comment>
<evidence type="ECO:0000256" key="14">
    <source>
        <dbReference type="SAM" id="MobiDB-lite"/>
    </source>
</evidence>
<feature type="signal peptide" evidence="15">
    <location>
        <begin position="1"/>
        <end position="20"/>
    </location>
</feature>
<dbReference type="GO" id="GO:0005771">
    <property type="term" value="C:multivesicular body"/>
    <property type="evidence" value="ECO:0007669"/>
    <property type="project" value="TreeGrafter"/>
</dbReference>
<keyword evidence="18" id="KW-1185">Reference proteome</keyword>
<dbReference type="GO" id="GO:0005615">
    <property type="term" value="C:extracellular space"/>
    <property type="evidence" value="ECO:0007669"/>
    <property type="project" value="TreeGrafter"/>
</dbReference>
<dbReference type="Pfam" id="PF01391">
    <property type="entry name" value="Collagen"/>
    <property type="match status" value="1"/>
</dbReference>
<name>A0A673V0H1_SURSU</name>
<reference evidence="17 18" key="1">
    <citation type="submission" date="2019-05" db="EMBL/GenBank/DDBJ databases">
        <title>A Chromosome-scale Meerkat (S. suricatta) Genome Assembly.</title>
        <authorList>
            <person name="Dudchenko O."/>
            <person name="Lieberman Aiden E."/>
            <person name="Tung J."/>
            <person name="Barreiro L.B."/>
            <person name="Clutton-Brock T.H."/>
        </authorList>
    </citation>
    <scope>NUCLEOTIDE SEQUENCE [LARGE SCALE GENOMIC DNA]</scope>
</reference>
<dbReference type="Gene3D" id="1.20.5.360">
    <property type="entry name" value="SFTPD helical domain"/>
    <property type="match status" value="1"/>
</dbReference>
<feature type="compositionally biased region" description="Basic and acidic residues" evidence="14">
    <location>
        <begin position="50"/>
        <end position="65"/>
    </location>
</feature>
<feature type="chain" id="PRO_5025494054" evidence="15">
    <location>
        <begin position="21"/>
        <end position="375"/>
    </location>
</feature>
<dbReference type="GO" id="GO:0045087">
    <property type="term" value="P:innate immune response"/>
    <property type="evidence" value="ECO:0007669"/>
    <property type="project" value="UniProtKB-KW"/>
</dbReference>
<dbReference type="CTD" id="6441"/>
<dbReference type="Proteomes" id="UP000472268">
    <property type="component" value="Chromosome 2"/>
</dbReference>
<evidence type="ECO:0000256" key="15">
    <source>
        <dbReference type="SAM" id="SignalP"/>
    </source>
</evidence>
<dbReference type="PROSITE" id="PS50041">
    <property type="entry name" value="C_TYPE_LECTIN_2"/>
    <property type="match status" value="1"/>
</dbReference>
<accession>A0A673V0H1</accession>
<evidence type="ECO:0000256" key="8">
    <source>
        <dbReference type="ARBA" id="ARBA00022737"/>
    </source>
</evidence>
<feature type="domain" description="C-type lectin" evidence="16">
    <location>
        <begin position="272"/>
        <end position="374"/>
    </location>
</feature>
<evidence type="ECO:0000256" key="6">
    <source>
        <dbReference type="ARBA" id="ARBA00022729"/>
    </source>
</evidence>
<dbReference type="InterPro" id="IPR016187">
    <property type="entry name" value="CTDL_fold"/>
</dbReference>
<dbReference type="SUPFAM" id="SSF56436">
    <property type="entry name" value="C-type lectin-like"/>
    <property type="match status" value="1"/>
</dbReference>
<dbReference type="InterPro" id="IPR016186">
    <property type="entry name" value="C-type_lectin-like/link_sf"/>
</dbReference>
<sequence length="375" mass="37695">MFLLPLSVVILLTQPLRSLGAEMKTYFQRTEANACTLVICSPVENGLPGRDGRDGREGPRGEKGDPGLPGAVGRAGMPGPPGPVGPKGESGSAGEPGQKGDSGASGPPGPRGMPGPAGREGPSGKQGTAGPQGTPGPKGEAGPKGEVGAPGMQGSAGTRGSPGAKGERGAPGELGAPGNAGAAGPAGAMGPPGPPGAKGPPGLKGDRGAPGDKGAKGESGLPDISALRQQVEGLRGQLRLLQNAFSQYRKVELFPNGRGVGEKIFKTGGFEKSFEAAQQVCIQAGGQLASPRSAAENAALQQLVTLENKAAFLGITDIKTEGKFIYPTGEPLVYSNWAPGEPNNNGGAENCVEIFTNGKWNDKACGERRLVVCEF</sequence>
<evidence type="ECO:0000256" key="10">
    <source>
        <dbReference type="ARBA" id="ARBA00022859"/>
    </source>
</evidence>
<evidence type="ECO:0000313" key="17">
    <source>
        <dbReference type="Ensembl" id="ENSSSUP00005031193.1"/>
    </source>
</evidence>
<keyword evidence="8" id="KW-0677">Repeat</keyword>
<feature type="compositionally biased region" description="Low complexity" evidence="14">
    <location>
        <begin position="114"/>
        <end position="150"/>
    </location>
</feature>
<keyword evidence="13" id="KW-0379">Hydroxylation</keyword>
<dbReference type="InterPro" id="IPR008160">
    <property type="entry name" value="Collagen"/>
</dbReference>
<comment type="subunit">
    <text evidence="3">Oligomeric complex of 4 set of homotrimers.</text>
</comment>
<dbReference type="SUPFAM" id="SSF57944">
    <property type="entry name" value="Triple coiled coil domain of C-type lectins"/>
    <property type="match status" value="1"/>
</dbReference>
<dbReference type="CDD" id="cd03591">
    <property type="entry name" value="CLECT_collectin_like"/>
    <property type="match status" value="1"/>
</dbReference>
<keyword evidence="4" id="KW-0964">Secreted</keyword>
<dbReference type="GO" id="GO:0005581">
    <property type="term" value="C:collagen trimer"/>
    <property type="evidence" value="ECO:0007669"/>
    <property type="project" value="UniProtKB-KW"/>
</dbReference>
<evidence type="ECO:0000256" key="3">
    <source>
        <dbReference type="ARBA" id="ARBA00011267"/>
    </source>
</evidence>
<dbReference type="InterPro" id="IPR051077">
    <property type="entry name" value="Ca-dependent_lectin"/>
</dbReference>
<dbReference type="SMART" id="SM00034">
    <property type="entry name" value="CLECT"/>
    <property type="match status" value="1"/>
</dbReference>
<evidence type="ECO:0000256" key="13">
    <source>
        <dbReference type="ARBA" id="ARBA00023278"/>
    </source>
</evidence>
<dbReference type="RefSeq" id="XP_029771515.1">
    <property type="nucleotide sequence ID" value="XM_029915655.1"/>
</dbReference>
<keyword evidence="10" id="KW-0391">Immunity</keyword>
<reference evidence="17" key="3">
    <citation type="submission" date="2025-09" db="UniProtKB">
        <authorList>
            <consortium name="Ensembl"/>
        </authorList>
    </citation>
    <scope>IDENTIFICATION</scope>
</reference>
<evidence type="ECO:0000256" key="11">
    <source>
        <dbReference type="ARBA" id="ARBA00023119"/>
    </source>
</evidence>
<dbReference type="GO" id="GO:0030246">
    <property type="term" value="F:carbohydrate binding"/>
    <property type="evidence" value="ECO:0007669"/>
    <property type="project" value="UniProtKB-KW"/>
</dbReference>
<evidence type="ECO:0000256" key="4">
    <source>
        <dbReference type="ARBA" id="ARBA00022525"/>
    </source>
</evidence>
<evidence type="ECO:0000256" key="5">
    <source>
        <dbReference type="ARBA" id="ARBA00022588"/>
    </source>
</evidence>
<reference evidence="17" key="2">
    <citation type="submission" date="2025-08" db="UniProtKB">
        <authorList>
            <consortium name="Ensembl"/>
        </authorList>
    </citation>
    <scope>IDENTIFICATION</scope>
</reference>
<dbReference type="FunFam" id="1.20.5.360:FF:000001">
    <property type="entry name" value="Pulmonary surfactant-associated protein D"/>
    <property type="match status" value="1"/>
</dbReference>
<dbReference type="InterPro" id="IPR015097">
    <property type="entry name" value="Surfac_D-trimer"/>
</dbReference>
<dbReference type="FunFam" id="3.10.100.10:FF:000045">
    <property type="entry name" value="Pulmonary surfactant-associated protein D"/>
    <property type="match status" value="1"/>
</dbReference>
<dbReference type="AlphaFoldDB" id="A0A673V0H1"/>
<dbReference type="PROSITE" id="PS00615">
    <property type="entry name" value="C_TYPE_LECTIN_1"/>
    <property type="match status" value="1"/>
</dbReference>
<evidence type="ECO:0000313" key="18">
    <source>
        <dbReference type="Proteomes" id="UP000472268"/>
    </source>
</evidence>